<keyword evidence="2" id="KW-0812">Transmembrane</keyword>
<keyword evidence="4" id="KW-1185">Reference proteome</keyword>
<dbReference type="GO" id="GO:0000422">
    <property type="term" value="P:autophagy of mitochondrion"/>
    <property type="evidence" value="ECO:0007669"/>
    <property type="project" value="TreeGrafter"/>
</dbReference>
<reference evidence="3 4" key="1">
    <citation type="journal article" date="2014" name="Genome Biol. Evol.">
        <title>The genome of the myxosporean Thelohanellus kitauei shows adaptations to nutrient acquisition within its fish host.</title>
        <authorList>
            <person name="Yang Y."/>
            <person name="Xiong J."/>
            <person name="Zhou Z."/>
            <person name="Huo F."/>
            <person name="Miao W."/>
            <person name="Ran C."/>
            <person name="Liu Y."/>
            <person name="Zhang J."/>
            <person name="Feng J."/>
            <person name="Wang M."/>
            <person name="Wang M."/>
            <person name="Wang L."/>
            <person name="Yao B."/>
        </authorList>
    </citation>
    <scope>NUCLEOTIDE SEQUENCE [LARGE SCALE GENOMIC DNA]</scope>
    <source>
        <strain evidence="3">Wuqing</strain>
    </source>
</reference>
<dbReference type="Proteomes" id="UP000031668">
    <property type="component" value="Unassembled WGS sequence"/>
</dbReference>
<dbReference type="GO" id="GO:0005741">
    <property type="term" value="C:mitochondrial outer membrane"/>
    <property type="evidence" value="ECO:0007669"/>
    <property type="project" value="TreeGrafter"/>
</dbReference>
<dbReference type="PANTHER" id="PTHR13247">
    <property type="entry name" value="TETRATRICOPEPTIDE REPEAT PROTEIN 11 TPR REPEAT PROTEIN 11"/>
    <property type="match status" value="1"/>
</dbReference>
<organism evidence="3 4">
    <name type="scientific">Thelohanellus kitauei</name>
    <name type="common">Myxosporean</name>
    <dbReference type="NCBI Taxonomy" id="669202"/>
    <lineage>
        <taxon>Eukaryota</taxon>
        <taxon>Metazoa</taxon>
        <taxon>Cnidaria</taxon>
        <taxon>Myxozoa</taxon>
        <taxon>Myxosporea</taxon>
        <taxon>Bivalvulida</taxon>
        <taxon>Platysporina</taxon>
        <taxon>Myxobolidae</taxon>
        <taxon>Thelohanellus</taxon>
    </lineage>
</organism>
<comment type="caution">
    <text evidence="3">The sequence shown here is derived from an EMBL/GenBank/DDBJ whole genome shotgun (WGS) entry which is preliminary data.</text>
</comment>
<dbReference type="InterPro" id="IPR011990">
    <property type="entry name" value="TPR-like_helical_dom_sf"/>
</dbReference>
<dbReference type="GO" id="GO:0000266">
    <property type="term" value="P:mitochondrial fission"/>
    <property type="evidence" value="ECO:0007669"/>
    <property type="project" value="InterPro"/>
</dbReference>
<dbReference type="InterPro" id="IPR019734">
    <property type="entry name" value="TPR_rpt"/>
</dbReference>
<dbReference type="PROSITE" id="PS50005">
    <property type="entry name" value="TPR"/>
    <property type="match status" value="1"/>
</dbReference>
<feature type="repeat" description="TPR" evidence="1">
    <location>
        <begin position="71"/>
        <end position="104"/>
    </location>
</feature>
<dbReference type="PANTHER" id="PTHR13247:SF0">
    <property type="entry name" value="MITOCHONDRIAL FISSION 1 PROTEIN"/>
    <property type="match status" value="1"/>
</dbReference>
<accession>A0A0C2JDE1</accession>
<dbReference type="InterPro" id="IPR028061">
    <property type="entry name" value="Fis1_TPR_C"/>
</dbReference>
<feature type="transmembrane region" description="Helical" evidence="2">
    <location>
        <begin position="123"/>
        <end position="148"/>
    </location>
</feature>
<dbReference type="SUPFAM" id="SSF48452">
    <property type="entry name" value="TPR-like"/>
    <property type="match status" value="1"/>
</dbReference>
<dbReference type="Gene3D" id="1.25.40.10">
    <property type="entry name" value="Tetratricopeptide repeat domain"/>
    <property type="match status" value="1"/>
</dbReference>
<dbReference type="AlphaFoldDB" id="A0A0C2JDE1"/>
<proteinExistence type="predicted"/>
<keyword evidence="2" id="KW-0472">Membrane</keyword>
<dbReference type="EMBL" id="JWZT01003288">
    <property type="protein sequence ID" value="KII67153.1"/>
    <property type="molecule type" value="Genomic_DNA"/>
</dbReference>
<gene>
    <name evidence="3" type="ORF">RF11_11207</name>
</gene>
<keyword evidence="2" id="KW-1133">Transmembrane helix</keyword>
<dbReference type="Pfam" id="PF14853">
    <property type="entry name" value="Fis1_TPR_C"/>
    <property type="match status" value="1"/>
</dbReference>
<dbReference type="GO" id="GO:0005778">
    <property type="term" value="C:peroxisomal membrane"/>
    <property type="evidence" value="ECO:0007669"/>
    <property type="project" value="TreeGrafter"/>
</dbReference>
<keyword evidence="1" id="KW-0802">TPR repeat</keyword>
<dbReference type="InterPro" id="IPR016543">
    <property type="entry name" value="Fis1"/>
</dbReference>
<evidence type="ECO:0000313" key="3">
    <source>
        <dbReference type="EMBL" id="KII67153.1"/>
    </source>
</evidence>
<evidence type="ECO:0000256" key="2">
    <source>
        <dbReference type="SAM" id="Phobius"/>
    </source>
</evidence>
<sequence length="154" mass="17490">MNPEDVHYTEKREIEAAARDLADAINKGNSDLVTEKEFAYSSLLVHSRSSLDIHKGIQNLKELSNIPTCKKDAVYLIALGYYRLQKPDEAMFYVDHALDVDPENERMRQFRCQINQMKDKQRLLTQGIIGGAAALVFGGVGLIGWSIYMATRRR</sequence>
<protein>
    <submittedName>
        <fullName evidence="3">Mitochondrial fission 1 protein</fullName>
    </submittedName>
</protein>
<evidence type="ECO:0000256" key="1">
    <source>
        <dbReference type="PROSITE-ProRule" id="PRU00339"/>
    </source>
</evidence>
<dbReference type="GO" id="GO:0016559">
    <property type="term" value="P:peroxisome fission"/>
    <property type="evidence" value="ECO:0007669"/>
    <property type="project" value="TreeGrafter"/>
</dbReference>
<evidence type="ECO:0000313" key="4">
    <source>
        <dbReference type="Proteomes" id="UP000031668"/>
    </source>
</evidence>
<name>A0A0C2JDE1_THEKT</name>
<dbReference type="OrthoDB" id="421154at2759"/>